<comment type="caution">
    <text evidence="1">The sequence shown here is derived from an EMBL/GenBank/DDBJ whole genome shotgun (WGS) entry which is preliminary data.</text>
</comment>
<reference evidence="1 2" key="1">
    <citation type="submission" date="2018-07" db="EMBL/GenBank/DDBJ databases">
        <title>Genomic Encyclopedia of Type Strains, Phase IV (KMG-IV): sequencing the most valuable type-strain genomes for metagenomic binning, comparative biology and taxonomic classification.</title>
        <authorList>
            <person name="Goeker M."/>
        </authorList>
    </citation>
    <scope>NUCLEOTIDE SEQUENCE [LARGE SCALE GENOMIC DNA]</scope>
    <source>
        <strain evidence="1 2">DSM 44952</strain>
    </source>
</reference>
<sequence length="73" mass="7580">MNHRGRAAVLAGFAGSAALFGTGVGTADTPPNDIASTNSAEDSQFATGSSHYKTAAALPNWLRHIIEQLQRSP</sequence>
<proteinExistence type="predicted"/>
<dbReference type="EMBL" id="QQAZ01000003">
    <property type="protein sequence ID" value="RDI53065.1"/>
    <property type="molecule type" value="Genomic_DNA"/>
</dbReference>
<evidence type="ECO:0000313" key="1">
    <source>
        <dbReference type="EMBL" id="RDI53065.1"/>
    </source>
</evidence>
<organism evidence="1 2">
    <name type="scientific">Nocardia mexicana</name>
    <dbReference type="NCBI Taxonomy" id="279262"/>
    <lineage>
        <taxon>Bacteria</taxon>
        <taxon>Bacillati</taxon>
        <taxon>Actinomycetota</taxon>
        <taxon>Actinomycetes</taxon>
        <taxon>Mycobacteriales</taxon>
        <taxon>Nocardiaceae</taxon>
        <taxon>Nocardia</taxon>
    </lineage>
</organism>
<evidence type="ECO:0000313" key="2">
    <source>
        <dbReference type="Proteomes" id="UP000255355"/>
    </source>
</evidence>
<dbReference type="Proteomes" id="UP000255355">
    <property type="component" value="Unassembled WGS sequence"/>
</dbReference>
<accession>A0A370H8R5</accession>
<protein>
    <submittedName>
        <fullName evidence="1">Uncharacterized protein</fullName>
    </submittedName>
</protein>
<gene>
    <name evidence="1" type="ORF">DFR68_103453</name>
</gene>
<dbReference type="RefSeq" id="WP_068013099.1">
    <property type="nucleotide sequence ID" value="NZ_QQAZ01000003.1"/>
</dbReference>
<name>A0A370H8R5_9NOCA</name>
<keyword evidence="2" id="KW-1185">Reference proteome</keyword>
<dbReference type="AlphaFoldDB" id="A0A370H8R5"/>